<dbReference type="SUPFAM" id="SSF51556">
    <property type="entry name" value="Metallo-dependent hydrolases"/>
    <property type="match status" value="1"/>
</dbReference>
<dbReference type="PANTHER" id="PTHR35563:SF2">
    <property type="entry name" value="BARREL METAL-DEPENDENT HYDROLASE, PUTATIVE (AFU_ORTHOLOGUE AFUA_1G16240)-RELATED"/>
    <property type="match status" value="1"/>
</dbReference>
<feature type="region of interest" description="Disordered" evidence="1">
    <location>
        <begin position="1"/>
        <end position="31"/>
    </location>
</feature>
<dbReference type="InterPro" id="IPR032466">
    <property type="entry name" value="Metal_Hydrolase"/>
</dbReference>
<sequence length="288" mass="30957">MRYFDTHTHAISPDTEAFPPKPLGGTRSEWSQTRPVDVDGLIRSLDEAGVEQAALVHASTVYGFDNSYAAAALARYPDRLVGVGAVNFLADSAVADLRELIEERGFSGVRIRVSDGTTKVPTPGSGVTDERMEGVWDYVTSNGIPVCVQMHSKDALKLAQVLERRPTMTVLLDHLGRPNAADGAPYPHLDELGQLARFSGVHLKITPPALKRLGDEPGANVTEVLGRLIETFGADRIMWGSNFPASAGTLSQLRASIEDSLPVLDDEQRAAILGGNAARVYTAKVSAR</sequence>
<protein>
    <submittedName>
        <fullName evidence="3">Hydrolase</fullName>
    </submittedName>
</protein>
<dbReference type="InterPro" id="IPR006680">
    <property type="entry name" value="Amidohydro-rel"/>
</dbReference>
<dbReference type="OrthoDB" id="5450317at2"/>
<evidence type="ECO:0000313" key="3">
    <source>
        <dbReference type="EMBL" id="KHL02940.1"/>
    </source>
</evidence>
<reference evidence="3 4" key="1">
    <citation type="submission" date="2014-09" db="EMBL/GenBank/DDBJ databases">
        <title>Genome sequence of Sinomonas sp. MUSC 117.</title>
        <authorList>
            <person name="Lee L.-H."/>
        </authorList>
    </citation>
    <scope>NUCLEOTIDE SEQUENCE [LARGE SCALE GENOMIC DNA]</scope>
    <source>
        <strain evidence="3 4">MUSC 117</strain>
    </source>
</reference>
<keyword evidence="4" id="KW-1185">Reference proteome</keyword>
<dbReference type="AlphaFoldDB" id="A0A0B2AMJ0"/>
<dbReference type="RefSeq" id="WP_043123557.1">
    <property type="nucleotide sequence ID" value="NZ_JTDL01000109.1"/>
</dbReference>
<evidence type="ECO:0000259" key="2">
    <source>
        <dbReference type="Pfam" id="PF04909"/>
    </source>
</evidence>
<proteinExistence type="predicted"/>
<dbReference type="GO" id="GO:0016787">
    <property type="term" value="F:hydrolase activity"/>
    <property type="evidence" value="ECO:0007669"/>
    <property type="project" value="UniProtKB-KW"/>
</dbReference>
<organism evidence="3 4">
    <name type="scientific">Sinomonas humi</name>
    <dbReference type="NCBI Taxonomy" id="1338436"/>
    <lineage>
        <taxon>Bacteria</taxon>
        <taxon>Bacillati</taxon>
        <taxon>Actinomycetota</taxon>
        <taxon>Actinomycetes</taxon>
        <taxon>Micrococcales</taxon>
        <taxon>Micrococcaceae</taxon>
        <taxon>Sinomonas</taxon>
    </lineage>
</organism>
<evidence type="ECO:0000256" key="1">
    <source>
        <dbReference type="SAM" id="MobiDB-lite"/>
    </source>
</evidence>
<evidence type="ECO:0000313" key="4">
    <source>
        <dbReference type="Proteomes" id="UP000030982"/>
    </source>
</evidence>
<keyword evidence="3" id="KW-0378">Hydrolase</keyword>
<dbReference type="PANTHER" id="PTHR35563">
    <property type="entry name" value="BARREL METAL-DEPENDENT HYDROLASE, PUTATIVE (AFU_ORTHOLOGUE AFUA_1G16240)-RELATED"/>
    <property type="match status" value="1"/>
</dbReference>
<dbReference type="Pfam" id="PF04909">
    <property type="entry name" value="Amidohydro_2"/>
    <property type="match status" value="1"/>
</dbReference>
<dbReference type="Proteomes" id="UP000030982">
    <property type="component" value="Unassembled WGS sequence"/>
</dbReference>
<dbReference type="STRING" id="1338436.LK10_11160"/>
<dbReference type="InterPro" id="IPR052358">
    <property type="entry name" value="Aro_Compnd_Degr_Hydrolases"/>
</dbReference>
<feature type="domain" description="Amidohydrolase-related" evidence="2">
    <location>
        <begin position="5"/>
        <end position="281"/>
    </location>
</feature>
<comment type="caution">
    <text evidence="3">The sequence shown here is derived from an EMBL/GenBank/DDBJ whole genome shotgun (WGS) entry which is preliminary data.</text>
</comment>
<accession>A0A0B2AMJ0</accession>
<name>A0A0B2AMJ0_9MICC</name>
<gene>
    <name evidence="3" type="ORF">LK10_11160</name>
</gene>
<dbReference type="EMBL" id="JTDL01000109">
    <property type="protein sequence ID" value="KHL02940.1"/>
    <property type="molecule type" value="Genomic_DNA"/>
</dbReference>
<dbReference type="Gene3D" id="3.20.20.140">
    <property type="entry name" value="Metal-dependent hydrolases"/>
    <property type="match status" value="1"/>
</dbReference>